<dbReference type="KEGG" id="mamp:MAMA39_00460"/>
<dbReference type="PANTHER" id="PTHR43740:SF2">
    <property type="entry name" value="LEUCINE--TRNA LIGASE, MITOCHONDRIAL"/>
    <property type="match status" value="1"/>
</dbReference>
<dbReference type="InterPro" id="IPR025709">
    <property type="entry name" value="Leu_tRNA-synth_edit"/>
</dbReference>
<evidence type="ECO:0000256" key="1">
    <source>
        <dbReference type="ARBA" id="ARBA00005594"/>
    </source>
</evidence>
<evidence type="ECO:0000256" key="3">
    <source>
        <dbReference type="ARBA" id="ARBA00022741"/>
    </source>
</evidence>
<protein>
    <recommendedName>
        <fullName evidence="8">Leucine--tRNA ligase</fullName>
        <ecNumber evidence="8">6.1.1.4</ecNumber>
    </recommendedName>
    <alternativeName>
        <fullName evidence="8">Leucyl-tRNA synthetase</fullName>
        <shortName evidence="8">LeuRS</shortName>
    </alternativeName>
</protein>
<dbReference type="PANTHER" id="PTHR43740">
    <property type="entry name" value="LEUCYL-TRNA SYNTHETASE"/>
    <property type="match status" value="1"/>
</dbReference>
<evidence type="ECO:0000256" key="8">
    <source>
        <dbReference type="HAMAP-Rule" id="MF_00049"/>
    </source>
</evidence>
<dbReference type="SUPFAM" id="SSF52374">
    <property type="entry name" value="Nucleotidylyl transferase"/>
    <property type="match status" value="1"/>
</dbReference>
<dbReference type="GO" id="GO:0005829">
    <property type="term" value="C:cytosol"/>
    <property type="evidence" value="ECO:0007669"/>
    <property type="project" value="TreeGrafter"/>
</dbReference>
<dbReference type="SUPFAM" id="SSF47323">
    <property type="entry name" value="Anticodon-binding domain of a subclass of class I aminoacyl-tRNA synthetases"/>
    <property type="match status" value="1"/>
</dbReference>
<feature type="binding site" evidence="8">
    <location>
        <position position="585"/>
    </location>
    <ligand>
        <name>ATP</name>
        <dbReference type="ChEBI" id="CHEBI:30616"/>
    </ligand>
</feature>
<evidence type="ECO:0000256" key="2">
    <source>
        <dbReference type="ARBA" id="ARBA00022598"/>
    </source>
</evidence>
<evidence type="ECO:0000259" key="11">
    <source>
        <dbReference type="Pfam" id="PF08264"/>
    </source>
</evidence>
<dbReference type="Proteomes" id="UP000261764">
    <property type="component" value="Chromosome I"/>
</dbReference>
<evidence type="ECO:0000256" key="6">
    <source>
        <dbReference type="ARBA" id="ARBA00023146"/>
    </source>
</evidence>
<dbReference type="InterPro" id="IPR002300">
    <property type="entry name" value="aa-tRNA-synth_Ia"/>
</dbReference>
<dbReference type="Pfam" id="PF09334">
    <property type="entry name" value="tRNA-synt_1g"/>
    <property type="match status" value="1"/>
</dbReference>
<dbReference type="InterPro" id="IPR013155">
    <property type="entry name" value="M/V/L/I-tRNA-synth_anticd-bd"/>
</dbReference>
<keyword evidence="8" id="KW-0963">Cytoplasm</keyword>
<dbReference type="HAMAP" id="MF_00049_B">
    <property type="entry name" value="Leu_tRNA_synth_B"/>
    <property type="match status" value="1"/>
</dbReference>
<dbReference type="SUPFAM" id="SSF50677">
    <property type="entry name" value="ValRS/IleRS/LeuRS editing domain"/>
    <property type="match status" value="1"/>
</dbReference>
<accession>A0A292II00</accession>
<dbReference type="Pfam" id="PF13603">
    <property type="entry name" value="tRNA-synt_1_2"/>
    <property type="match status" value="1"/>
</dbReference>
<feature type="domain" description="Leucyl-tRNA synthetase editing" evidence="13">
    <location>
        <begin position="223"/>
        <end position="400"/>
    </location>
</feature>
<comment type="caution">
    <text evidence="8">Lacks conserved residue(s) required for the propagation of feature annotation.</text>
</comment>
<evidence type="ECO:0000256" key="7">
    <source>
        <dbReference type="ARBA" id="ARBA00047469"/>
    </source>
</evidence>
<dbReference type="FunFam" id="3.40.50.620:FF:000077">
    <property type="entry name" value="Leucine--tRNA ligase"/>
    <property type="match status" value="1"/>
</dbReference>
<evidence type="ECO:0000259" key="12">
    <source>
        <dbReference type="Pfam" id="PF09334"/>
    </source>
</evidence>
<proteinExistence type="inferred from homology"/>
<dbReference type="AlphaFoldDB" id="A0A292II00"/>
<dbReference type="InterPro" id="IPR015413">
    <property type="entry name" value="Methionyl/Leucyl_tRNA_Synth"/>
</dbReference>
<feature type="short sequence motif" description="'KMSKS' region" evidence="8">
    <location>
        <begin position="582"/>
        <end position="586"/>
    </location>
</feature>
<evidence type="ECO:0000313" key="14">
    <source>
        <dbReference type="EMBL" id="CDN40172.1"/>
    </source>
</evidence>
<evidence type="ECO:0000313" key="15">
    <source>
        <dbReference type="Proteomes" id="UP000261764"/>
    </source>
</evidence>
<keyword evidence="5 8" id="KW-0648">Protein biosynthesis</keyword>
<dbReference type="Gene3D" id="3.40.50.620">
    <property type="entry name" value="HUPs"/>
    <property type="match status" value="2"/>
</dbReference>
<dbReference type="CDD" id="cd00812">
    <property type="entry name" value="LeuRS_core"/>
    <property type="match status" value="1"/>
</dbReference>
<dbReference type="Pfam" id="PF00133">
    <property type="entry name" value="tRNA-synt_1"/>
    <property type="match status" value="1"/>
</dbReference>
<gene>
    <name evidence="8" type="primary">leuS</name>
    <name evidence="14" type="ORF">MAMA39_00460</name>
</gene>
<dbReference type="RefSeq" id="WP_343251513.1">
    <property type="nucleotide sequence ID" value="NZ_HG937516.1"/>
</dbReference>
<dbReference type="InterPro" id="IPR002302">
    <property type="entry name" value="Leu-tRNA-ligase"/>
</dbReference>
<sequence>MYNHNEIEKKWIEAWKKHHTYKFVNDLTKPKFYVLDMFPYPSGSGLHVGHVKGYVFTDILSRYKKACGYNVLHPMGFDAFGLPAEQYAIKTGNHPETFTLKNINTYKEQMTLLGFDYDFDLVINTSDPKYYKWTQWIFSLLFKHGLAQLQDVEVNWCEKLGTVLANEEVIYNDQSEPVSERGNYPVIRKKMRQWVLKITNYADKLIDGLNEINWNESIKTMQREWIGKTTGTIITFKINNHTKHLDIFTTRPDTLFGVSYLALAPEHDFVNLILENYPASKVSSYVAKILQKSDLQRKESKNKSGIFSGFYAIHPVTKKQIPIWISEYVMKNFGTEAVMGVPGHDQRDYEFAIQNNLPIIPVIEHNCKQGAYLGDGKHTNSDFINGLNIHEASEKMIDYLVKNNLGKTTTVYRLQDWIFSRQRYWGEPFPIIFDQNQRAFLVSDLPLVLPTLNNYLPNRSELPPLANATDWLNLTINGQKFTRELNTMPNWAGSCWYYLAYLMRIDALDNQFWPMDGEKAKQFFARFLPVDVYVGGQEHAVLHLLYARFWHRFLYDLKIVPKKEPFIQLINQGMILGSDGSKMSKSTGNVINPNPIIASHGADALRLYITFMGPINASIRWSDHGLTGSRKWLERVYKLFTTVKLTNDLNVMPKSFVIAYHQFIKDANSHLDHYENNLVISAMMVFINHCYKQNVICRQYLQDFLVILSFICPFLAEELNENVLQNKISITKQQMPKHDEKILIQTEQAIRCMVNGKFRDVANFGVDASEEMITQHFKNTPKVMASLEGKAIKETKYIPGKVISFLTD</sequence>
<dbReference type="EMBL" id="HG937516">
    <property type="protein sequence ID" value="CDN40172.1"/>
    <property type="molecule type" value="Genomic_DNA"/>
</dbReference>
<evidence type="ECO:0000256" key="5">
    <source>
        <dbReference type="ARBA" id="ARBA00022917"/>
    </source>
</evidence>
<feature type="domain" description="Aminoacyl-tRNA synthetase class Ia" evidence="10">
    <location>
        <begin position="411"/>
        <end position="621"/>
    </location>
</feature>
<keyword evidence="2 8" id="KW-0436">Ligase</keyword>
<dbReference type="InterPro" id="IPR009080">
    <property type="entry name" value="tRNAsynth_Ia_anticodon-bd"/>
</dbReference>
<keyword evidence="4 8" id="KW-0067">ATP-binding</keyword>
<dbReference type="PRINTS" id="PR00985">
    <property type="entry name" value="TRNASYNTHLEU"/>
</dbReference>
<dbReference type="EC" id="6.1.1.4" evidence="8"/>
<dbReference type="InterPro" id="IPR014729">
    <property type="entry name" value="Rossmann-like_a/b/a_fold"/>
</dbReference>
<dbReference type="NCBIfam" id="TIGR00396">
    <property type="entry name" value="leuS_bact"/>
    <property type="match status" value="1"/>
</dbReference>
<dbReference type="GO" id="GO:0005524">
    <property type="term" value="F:ATP binding"/>
    <property type="evidence" value="ECO:0007669"/>
    <property type="project" value="UniProtKB-UniRule"/>
</dbReference>
<dbReference type="Pfam" id="PF08264">
    <property type="entry name" value="Anticodon_1"/>
    <property type="match status" value="1"/>
</dbReference>
<dbReference type="GO" id="GO:0006429">
    <property type="term" value="P:leucyl-tRNA aminoacylation"/>
    <property type="evidence" value="ECO:0007669"/>
    <property type="project" value="UniProtKB-UniRule"/>
</dbReference>
<organism evidence="14 15">
    <name type="scientific">Mycoplasma amphoriforme A39</name>
    <dbReference type="NCBI Taxonomy" id="572419"/>
    <lineage>
        <taxon>Bacteria</taxon>
        <taxon>Bacillati</taxon>
        <taxon>Mycoplasmatota</taxon>
        <taxon>Mollicutes</taxon>
        <taxon>Mycoplasmataceae</taxon>
        <taxon>Mycoplasma</taxon>
    </lineage>
</organism>
<comment type="catalytic activity">
    <reaction evidence="7 8">
        <text>tRNA(Leu) + L-leucine + ATP = L-leucyl-tRNA(Leu) + AMP + diphosphate</text>
        <dbReference type="Rhea" id="RHEA:11688"/>
        <dbReference type="Rhea" id="RHEA-COMP:9613"/>
        <dbReference type="Rhea" id="RHEA-COMP:9622"/>
        <dbReference type="ChEBI" id="CHEBI:30616"/>
        <dbReference type="ChEBI" id="CHEBI:33019"/>
        <dbReference type="ChEBI" id="CHEBI:57427"/>
        <dbReference type="ChEBI" id="CHEBI:78442"/>
        <dbReference type="ChEBI" id="CHEBI:78494"/>
        <dbReference type="ChEBI" id="CHEBI:456215"/>
        <dbReference type="EC" id="6.1.1.4"/>
    </reaction>
</comment>
<dbReference type="InterPro" id="IPR009008">
    <property type="entry name" value="Val/Leu/Ile-tRNA-synth_edit"/>
</dbReference>
<dbReference type="GO" id="GO:0004823">
    <property type="term" value="F:leucine-tRNA ligase activity"/>
    <property type="evidence" value="ECO:0007669"/>
    <property type="project" value="UniProtKB-UniRule"/>
</dbReference>
<name>A0A292II00_9MOLU</name>
<dbReference type="FunFam" id="3.40.50.620:FF:000056">
    <property type="entry name" value="Leucine--tRNA ligase"/>
    <property type="match status" value="1"/>
</dbReference>
<comment type="similarity">
    <text evidence="1 8 9">Belongs to the class-I aminoacyl-tRNA synthetase family.</text>
</comment>
<dbReference type="GO" id="GO:0002161">
    <property type="term" value="F:aminoacyl-tRNA deacylase activity"/>
    <property type="evidence" value="ECO:0007669"/>
    <property type="project" value="InterPro"/>
</dbReference>
<evidence type="ECO:0000259" key="13">
    <source>
        <dbReference type="Pfam" id="PF13603"/>
    </source>
</evidence>
<evidence type="ECO:0000256" key="9">
    <source>
        <dbReference type="RuleBase" id="RU363039"/>
    </source>
</evidence>
<reference evidence="14 15" key="1">
    <citation type="journal article" date="2015" name="Clin. Infect. Dis.">
        <title>Genomic Investigations unmask Mycoplasma amphoriforme, a new respiratory pathogen.</title>
        <authorList>
            <person name="Gillespie S.H."/>
            <person name="Ling C.L."/>
            <person name="Oravcova K."/>
            <person name="Pinheiro M."/>
            <person name="Wells L."/>
            <person name="Bryant J.M."/>
            <person name="McHugh T.D."/>
            <person name="Bebear C."/>
            <person name="Webster D."/>
            <person name="Harris S.R."/>
            <person name="Seth-Smith H.M."/>
            <person name="Thomson N.R."/>
        </authorList>
    </citation>
    <scope>NUCLEOTIDE SEQUENCE [LARGE SCALE GENOMIC DNA]</scope>
    <source>
        <strain evidence="14 15">A39</strain>
    </source>
</reference>
<keyword evidence="3 8" id="KW-0547">Nucleotide-binding</keyword>
<evidence type="ECO:0000259" key="10">
    <source>
        <dbReference type="Pfam" id="PF00133"/>
    </source>
</evidence>
<keyword evidence="15" id="KW-1185">Reference proteome</keyword>
<feature type="domain" description="Methionyl/Valyl/Leucyl/Isoleucyl-tRNA synthetase anticodon-binding" evidence="11">
    <location>
        <begin position="659"/>
        <end position="766"/>
    </location>
</feature>
<dbReference type="Gene3D" id="3.10.20.590">
    <property type="match status" value="1"/>
</dbReference>
<keyword evidence="6 8" id="KW-0030">Aminoacyl-tRNA synthetase</keyword>
<evidence type="ECO:0000256" key="4">
    <source>
        <dbReference type="ARBA" id="ARBA00022840"/>
    </source>
</evidence>
<comment type="subcellular location">
    <subcellularLocation>
        <location evidence="8">Cytoplasm</location>
    </subcellularLocation>
</comment>
<feature type="domain" description="Methionyl/Leucyl tRNA synthetase" evidence="12">
    <location>
        <begin position="37"/>
        <end position="169"/>
    </location>
</feature>
<dbReference type="Gene3D" id="1.10.730.10">
    <property type="entry name" value="Isoleucyl-tRNA Synthetase, Domain 1"/>
    <property type="match status" value="1"/>
</dbReference>